<dbReference type="Pfam" id="PF13458">
    <property type="entry name" value="Peripla_BP_6"/>
    <property type="match status" value="1"/>
</dbReference>
<dbReference type="InterPro" id="IPR051010">
    <property type="entry name" value="BCAA_transport"/>
</dbReference>
<comment type="similarity">
    <text evidence="1">Belongs to the leucine-binding protein family.</text>
</comment>
<keyword evidence="6" id="KW-1185">Reference proteome</keyword>
<dbReference type="STRING" id="246786.GS18_0203920"/>
<gene>
    <name evidence="5" type="ORF">GS18_0203920</name>
</gene>
<proteinExistence type="inferred from homology"/>
<reference evidence="5 6" key="1">
    <citation type="journal article" date="2005" name="Int. J. Syst. Evol. Microbiol.">
        <title>Bacillus cibi sp. nov., isolated from jeotgal, a traditional Korean fermented seafood.</title>
        <authorList>
            <person name="Yoon J.H."/>
            <person name="Lee C.H."/>
            <person name="Oh T.K."/>
        </authorList>
    </citation>
    <scope>NUCLEOTIDE SEQUENCE [LARGE SCALE GENOMIC DNA]</scope>
    <source>
        <strain evidence="5 6">DSM 16189</strain>
    </source>
</reference>
<evidence type="ECO:0000259" key="4">
    <source>
        <dbReference type="Pfam" id="PF13458"/>
    </source>
</evidence>
<protein>
    <submittedName>
        <fullName evidence="5">Ethanolamine utilization protein EutJ</fullName>
    </submittedName>
</protein>
<dbReference type="Proteomes" id="UP000028549">
    <property type="component" value="Unassembled WGS sequence"/>
</dbReference>
<dbReference type="CDD" id="cd06336">
    <property type="entry name" value="PBP1_ABC_ligand_binding-like"/>
    <property type="match status" value="1"/>
</dbReference>
<evidence type="ECO:0000313" key="6">
    <source>
        <dbReference type="Proteomes" id="UP000028549"/>
    </source>
</evidence>
<dbReference type="SUPFAM" id="SSF53822">
    <property type="entry name" value="Periplasmic binding protein-like I"/>
    <property type="match status" value="1"/>
</dbReference>
<dbReference type="PANTHER" id="PTHR30483">
    <property type="entry name" value="LEUCINE-SPECIFIC-BINDING PROTEIN"/>
    <property type="match status" value="1"/>
</dbReference>
<accession>A0A084H3B9</accession>
<evidence type="ECO:0000256" key="3">
    <source>
        <dbReference type="SAM" id="SignalP"/>
    </source>
</evidence>
<dbReference type="InterPro" id="IPR028081">
    <property type="entry name" value="Leu-bd"/>
</dbReference>
<sequence length="383" mass="41356">MVLGLSMSLMGLAACNSSGASGGGDAGGEGTVNIGYSGPLSGPAAFYGENTLRGLTMAADEINKEGFEVDGKTYKVKIVSLDDKYLPNETGTNARRLVQENKAPIVFVPHSGGVFATQVFNQQENFIIGAYTSEPKIQEQGNKLTLSIPPAYDAYPEPYADYQMERFGKKLALIPTATQYGKDWTATIKPVWEEKGGEIVFDGSVDFSKETDFFTIMTNALKEKPDVLFVGGPSQPTALLIKQARELGFKGGIMIMDQAKFEEMEPVLGGYEMLEGAIGTLPISESDAPGGKAFVDKYAELTDGIPTAESAFNYQALHVAVKAMQAAGTVSDPAKIMENMDKGIKELEDEQMVWHLTGVENNGFNWKTSIHVVEDGKLVKLDK</sequence>
<dbReference type="PANTHER" id="PTHR30483:SF6">
    <property type="entry name" value="PERIPLASMIC BINDING PROTEIN OF ABC TRANSPORTER FOR NATURAL AMINO ACIDS"/>
    <property type="match status" value="1"/>
</dbReference>
<evidence type="ECO:0000256" key="1">
    <source>
        <dbReference type="ARBA" id="ARBA00010062"/>
    </source>
</evidence>
<keyword evidence="2 3" id="KW-0732">Signal</keyword>
<feature type="signal peptide" evidence="3">
    <location>
        <begin position="1"/>
        <end position="20"/>
    </location>
</feature>
<evidence type="ECO:0000256" key="2">
    <source>
        <dbReference type="ARBA" id="ARBA00022729"/>
    </source>
</evidence>
<organism evidence="5 6">
    <name type="scientific">Metabacillus indicus</name>
    <name type="common">Bacillus indicus</name>
    <dbReference type="NCBI Taxonomy" id="246786"/>
    <lineage>
        <taxon>Bacteria</taxon>
        <taxon>Bacillati</taxon>
        <taxon>Bacillota</taxon>
        <taxon>Bacilli</taxon>
        <taxon>Bacillales</taxon>
        <taxon>Bacillaceae</taxon>
        <taxon>Metabacillus</taxon>
    </lineage>
</organism>
<feature type="chain" id="PRO_5001776124" evidence="3">
    <location>
        <begin position="21"/>
        <end position="383"/>
    </location>
</feature>
<comment type="caution">
    <text evidence="5">The sequence shown here is derived from an EMBL/GenBank/DDBJ whole genome shotgun (WGS) entry which is preliminary data.</text>
</comment>
<dbReference type="AlphaFoldDB" id="A0A084H3B9"/>
<feature type="domain" description="Leucine-binding protein" evidence="4">
    <location>
        <begin position="31"/>
        <end position="342"/>
    </location>
</feature>
<evidence type="ECO:0000313" key="5">
    <source>
        <dbReference type="EMBL" id="KEZ54081.1"/>
    </source>
</evidence>
<dbReference type="EMBL" id="JNVC02000001">
    <property type="protein sequence ID" value="KEZ54081.1"/>
    <property type="molecule type" value="Genomic_DNA"/>
</dbReference>
<name>A0A084H3B9_METID</name>
<dbReference type="Gene3D" id="3.40.50.2300">
    <property type="match status" value="2"/>
</dbReference>
<dbReference type="OrthoDB" id="9783240at2"/>
<dbReference type="RefSeq" id="WP_029285141.1">
    <property type="nucleotide sequence ID" value="NZ_CANLZQ010000002.1"/>
</dbReference>
<dbReference type="InterPro" id="IPR028082">
    <property type="entry name" value="Peripla_BP_I"/>
</dbReference>